<comment type="caution">
    <text evidence="1">The sequence shown here is derived from an EMBL/GenBank/DDBJ whole genome shotgun (WGS) entry which is preliminary data.</text>
</comment>
<protein>
    <submittedName>
        <fullName evidence="1">Uncharacterized protein</fullName>
    </submittedName>
</protein>
<dbReference type="Proteomes" id="UP001165541">
    <property type="component" value="Unassembled WGS sequence"/>
</dbReference>
<organism evidence="1 2">
    <name type="scientific">Caldimonas mangrovi</name>
    <dbReference type="NCBI Taxonomy" id="2944811"/>
    <lineage>
        <taxon>Bacteria</taxon>
        <taxon>Pseudomonadati</taxon>
        <taxon>Pseudomonadota</taxon>
        <taxon>Betaproteobacteria</taxon>
        <taxon>Burkholderiales</taxon>
        <taxon>Sphaerotilaceae</taxon>
        <taxon>Caldimonas</taxon>
    </lineage>
</organism>
<evidence type="ECO:0000313" key="1">
    <source>
        <dbReference type="EMBL" id="MCM5681479.1"/>
    </source>
</evidence>
<sequence>MENTLNPEAATAAGSLVHDRSTPHAFRWSVSRPLSVDPQHWHQVMLHACCHAWIGGLQSFSIGRDTASLCMREADGWRDAQGRPAELAQALSWIDAALKR</sequence>
<reference evidence="1" key="1">
    <citation type="submission" date="2022-05" db="EMBL/GenBank/DDBJ databases">
        <title>Schlegelella sp. nov., isolated from mangrove soil.</title>
        <authorList>
            <person name="Liu Y."/>
            <person name="Ge X."/>
            <person name="Liu W."/>
        </authorList>
    </citation>
    <scope>NUCLEOTIDE SEQUENCE</scope>
    <source>
        <strain evidence="1">S2-27</strain>
    </source>
</reference>
<name>A0ABT0YST7_9BURK</name>
<evidence type="ECO:0000313" key="2">
    <source>
        <dbReference type="Proteomes" id="UP001165541"/>
    </source>
</evidence>
<accession>A0ABT0YST7</accession>
<proteinExistence type="predicted"/>
<keyword evidence="2" id="KW-1185">Reference proteome</keyword>
<gene>
    <name evidence="1" type="ORF">M8A51_18280</name>
</gene>
<dbReference type="EMBL" id="JAMKFE010000012">
    <property type="protein sequence ID" value="MCM5681479.1"/>
    <property type="molecule type" value="Genomic_DNA"/>
</dbReference>
<dbReference type="RefSeq" id="WP_251779960.1">
    <property type="nucleotide sequence ID" value="NZ_JAMKFE010000012.1"/>
</dbReference>